<name>A0A9W9EDI4_9HYPO</name>
<dbReference type="RefSeq" id="XP_056033751.1">
    <property type="nucleotide sequence ID" value="XM_056168435.1"/>
</dbReference>
<accession>A0A9W9EDI4</accession>
<evidence type="ECO:0000313" key="2">
    <source>
        <dbReference type="Proteomes" id="UP001140511"/>
    </source>
</evidence>
<keyword evidence="2" id="KW-1185">Reference proteome</keyword>
<proteinExistence type="predicted"/>
<dbReference type="GeneID" id="80863123"/>
<comment type="caution">
    <text evidence="1">The sequence shown here is derived from an EMBL/GenBank/DDBJ whole genome shotgun (WGS) entry which is preliminary data.</text>
</comment>
<dbReference type="AlphaFoldDB" id="A0A9W9EDI4"/>
<protein>
    <submittedName>
        <fullName evidence="1">Uncharacterized protein</fullName>
    </submittedName>
</protein>
<gene>
    <name evidence="1" type="ORF">T069G_01225</name>
</gene>
<evidence type="ECO:0000313" key="1">
    <source>
        <dbReference type="EMBL" id="KAJ4864695.1"/>
    </source>
</evidence>
<reference evidence="1" key="1">
    <citation type="submission" date="2022-09" db="EMBL/GenBank/DDBJ databases">
        <title>Chromosome-level assembly of Trichoderma breve T069, a fungus used in development of biopesticide product.</title>
        <authorList>
            <person name="Lin R."/>
            <person name="Liu T."/>
        </authorList>
    </citation>
    <scope>NUCLEOTIDE SEQUENCE</scope>
    <source>
        <strain evidence="1">T069</strain>
    </source>
</reference>
<sequence>MKMKMSDETMDALFPIGYPTPPDVMFKIIRKLERKTVMAEMQPLLLRLREKWTDELSADIAATLTPHKLQVMEPEAKALFSAWIHQQKDQKYVQWLKDAEADKTAIERQEMLTIPGYNYWASTVVMRSAIKEMGQALEKLTLEPEQKALFDDLLSMLAMFLLRVDWHTRRGIELPQLDPELVELLTIHNEKGNHLHQDKGSFEN</sequence>
<dbReference type="EMBL" id="JAOPEN010000001">
    <property type="protein sequence ID" value="KAJ4864695.1"/>
    <property type="molecule type" value="Genomic_DNA"/>
</dbReference>
<organism evidence="1 2">
    <name type="scientific">Trichoderma breve</name>
    <dbReference type="NCBI Taxonomy" id="2034170"/>
    <lineage>
        <taxon>Eukaryota</taxon>
        <taxon>Fungi</taxon>
        <taxon>Dikarya</taxon>
        <taxon>Ascomycota</taxon>
        <taxon>Pezizomycotina</taxon>
        <taxon>Sordariomycetes</taxon>
        <taxon>Hypocreomycetidae</taxon>
        <taxon>Hypocreales</taxon>
        <taxon>Hypocreaceae</taxon>
        <taxon>Trichoderma</taxon>
    </lineage>
</organism>
<dbReference type="Proteomes" id="UP001140511">
    <property type="component" value="Unassembled WGS sequence"/>
</dbReference>